<dbReference type="Gene3D" id="1.10.357.10">
    <property type="entry name" value="Tetracycline Repressor, domain 2"/>
    <property type="match status" value="1"/>
</dbReference>
<dbReference type="InterPro" id="IPR001647">
    <property type="entry name" value="HTH_TetR"/>
</dbReference>
<dbReference type="Pfam" id="PF16925">
    <property type="entry name" value="TetR_C_13"/>
    <property type="match status" value="1"/>
</dbReference>
<dbReference type="PROSITE" id="PS50977">
    <property type="entry name" value="HTH_TETR_2"/>
    <property type="match status" value="1"/>
</dbReference>
<dbReference type="PRINTS" id="PR00455">
    <property type="entry name" value="HTHTETR"/>
</dbReference>
<accession>A0ABT5KJA2</accession>
<evidence type="ECO:0000313" key="6">
    <source>
        <dbReference type="EMBL" id="MDC8773950.1"/>
    </source>
</evidence>
<dbReference type="EMBL" id="JAQQXT010000016">
    <property type="protein sequence ID" value="MDC8773950.1"/>
    <property type="molecule type" value="Genomic_DNA"/>
</dbReference>
<keyword evidence="7" id="KW-1185">Reference proteome</keyword>
<feature type="domain" description="HTH tetR-type" evidence="5">
    <location>
        <begin position="6"/>
        <end position="66"/>
    </location>
</feature>
<evidence type="ECO:0000313" key="7">
    <source>
        <dbReference type="Proteomes" id="UP001221189"/>
    </source>
</evidence>
<dbReference type="SUPFAM" id="SSF46689">
    <property type="entry name" value="Homeodomain-like"/>
    <property type="match status" value="1"/>
</dbReference>
<evidence type="ECO:0000256" key="3">
    <source>
        <dbReference type="ARBA" id="ARBA00023163"/>
    </source>
</evidence>
<dbReference type="RefSeq" id="WP_273602036.1">
    <property type="nucleotide sequence ID" value="NZ_JAQQXT010000016.1"/>
</dbReference>
<dbReference type="InterPro" id="IPR011075">
    <property type="entry name" value="TetR_C"/>
</dbReference>
<sequence length="201" mass="22285">MRATYDANKLHIMDAARPLIESKGFSALGLAQILQAADIPKGSFYHYFASKEDFGRAVLDRYFDDYGLRLDELFKQTDLPASERLMRYFTQWTQAQAGPGGGDKCLVVKLAAEVADLSQSMRESLRLGTDEVIRRLDECIADGQQDGSVGRHIEAGQAAQALYQMWLGASLLSKLRLDDSALQKALVVTRKQLAPRADSVQ</sequence>
<keyword evidence="2 4" id="KW-0238">DNA-binding</keyword>
<feature type="DNA-binding region" description="H-T-H motif" evidence="4">
    <location>
        <begin position="29"/>
        <end position="48"/>
    </location>
</feature>
<proteinExistence type="predicted"/>
<dbReference type="PANTHER" id="PTHR47506:SF6">
    <property type="entry name" value="HTH-TYPE TRANSCRIPTIONAL REPRESSOR NEMR"/>
    <property type="match status" value="1"/>
</dbReference>
<evidence type="ECO:0000256" key="1">
    <source>
        <dbReference type="ARBA" id="ARBA00023015"/>
    </source>
</evidence>
<dbReference type="PANTHER" id="PTHR47506">
    <property type="entry name" value="TRANSCRIPTIONAL REGULATORY PROTEIN"/>
    <property type="match status" value="1"/>
</dbReference>
<dbReference type="SUPFAM" id="SSF48498">
    <property type="entry name" value="Tetracyclin repressor-like, C-terminal domain"/>
    <property type="match status" value="1"/>
</dbReference>
<gene>
    <name evidence="6" type="ORF">PRZ03_20475</name>
</gene>
<dbReference type="InterPro" id="IPR036271">
    <property type="entry name" value="Tet_transcr_reg_TetR-rel_C_sf"/>
</dbReference>
<organism evidence="6 7">
    <name type="scientific">Roseateles albus</name>
    <dbReference type="NCBI Taxonomy" id="2987525"/>
    <lineage>
        <taxon>Bacteria</taxon>
        <taxon>Pseudomonadati</taxon>
        <taxon>Pseudomonadota</taxon>
        <taxon>Betaproteobacteria</taxon>
        <taxon>Burkholderiales</taxon>
        <taxon>Sphaerotilaceae</taxon>
        <taxon>Roseateles</taxon>
    </lineage>
</organism>
<protein>
    <submittedName>
        <fullName evidence="6">TetR/AcrR family transcriptional regulator</fullName>
    </submittedName>
</protein>
<evidence type="ECO:0000259" key="5">
    <source>
        <dbReference type="PROSITE" id="PS50977"/>
    </source>
</evidence>
<keyword evidence="3" id="KW-0804">Transcription</keyword>
<evidence type="ECO:0000256" key="2">
    <source>
        <dbReference type="ARBA" id="ARBA00023125"/>
    </source>
</evidence>
<dbReference type="Proteomes" id="UP001221189">
    <property type="component" value="Unassembled WGS sequence"/>
</dbReference>
<evidence type="ECO:0000256" key="4">
    <source>
        <dbReference type="PROSITE-ProRule" id="PRU00335"/>
    </source>
</evidence>
<reference evidence="6 7" key="1">
    <citation type="submission" date="2022-10" db="EMBL/GenBank/DDBJ databases">
        <title>Paucibacter sp. hw1 Genome sequencing.</title>
        <authorList>
            <person name="Park S."/>
        </authorList>
    </citation>
    <scope>NUCLEOTIDE SEQUENCE [LARGE SCALE GENOMIC DNA]</scope>
    <source>
        <strain evidence="7">hw1</strain>
    </source>
</reference>
<name>A0ABT5KJA2_9BURK</name>
<dbReference type="Pfam" id="PF00440">
    <property type="entry name" value="TetR_N"/>
    <property type="match status" value="1"/>
</dbReference>
<comment type="caution">
    <text evidence="6">The sequence shown here is derived from an EMBL/GenBank/DDBJ whole genome shotgun (WGS) entry which is preliminary data.</text>
</comment>
<keyword evidence="1" id="KW-0805">Transcription regulation</keyword>
<dbReference type="InterPro" id="IPR009057">
    <property type="entry name" value="Homeodomain-like_sf"/>
</dbReference>